<dbReference type="EMBL" id="BEZZ01179380">
    <property type="protein sequence ID" value="GCC45910.1"/>
    <property type="molecule type" value="Genomic_DNA"/>
</dbReference>
<evidence type="ECO:0000256" key="1">
    <source>
        <dbReference type="SAM" id="MobiDB-lite"/>
    </source>
</evidence>
<feature type="non-terminal residue" evidence="2">
    <location>
        <position position="235"/>
    </location>
</feature>
<name>A0A401TTF6_CHIPU</name>
<accession>A0A401TTF6</accession>
<keyword evidence="3" id="KW-1185">Reference proteome</keyword>
<sequence length="235" mass="24771">LSGVGELVHASDSTAAADEAVEVVARIVGPRSRELRDCLTHREAGELDEGVVDANRTACNRTGVRVVRGLNRADRGVNGRTVALAGVGIRSPRERRIEEGTDDTVFGRSTRIDVQVFTRAPGVAVGEPVVCTAGTRGVAGVIRVRVHDDVGAQVAAQLDTGVGARDVIETGTIQGANLHVLDRFGLDGKIGRLSSADRDECRRRAEDKALNHLHVKPPSCSISGKVPDPPGKTPS</sequence>
<feature type="region of interest" description="Disordered" evidence="1">
    <location>
        <begin position="208"/>
        <end position="235"/>
    </location>
</feature>
<reference evidence="2 3" key="1">
    <citation type="journal article" date="2018" name="Nat. Ecol. Evol.">
        <title>Shark genomes provide insights into elasmobranch evolution and the origin of vertebrates.</title>
        <authorList>
            <person name="Hara Y"/>
            <person name="Yamaguchi K"/>
            <person name="Onimaru K"/>
            <person name="Kadota M"/>
            <person name="Koyanagi M"/>
            <person name="Keeley SD"/>
            <person name="Tatsumi K"/>
            <person name="Tanaka K"/>
            <person name="Motone F"/>
            <person name="Kageyama Y"/>
            <person name="Nozu R"/>
            <person name="Adachi N"/>
            <person name="Nishimura O"/>
            <person name="Nakagawa R"/>
            <person name="Tanegashima C"/>
            <person name="Kiyatake I"/>
            <person name="Matsumoto R"/>
            <person name="Murakumo K"/>
            <person name="Nishida K"/>
            <person name="Terakita A"/>
            <person name="Kuratani S"/>
            <person name="Sato K"/>
            <person name="Hyodo S Kuraku.S."/>
        </authorList>
    </citation>
    <scope>NUCLEOTIDE SEQUENCE [LARGE SCALE GENOMIC DNA]</scope>
</reference>
<evidence type="ECO:0000313" key="3">
    <source>
        <dbReference type="Proteomes" id="UP000287033"/>
    </source>
</evidence>
<proteinExistence type="predicted"/>
<comment type="caution">
    <text evidence="2">The sequence shown here is derived from an EMBL/GenBank/DDBJ whole genome shotgun (WGS) entry which is preliminary data.</text>
</comment>
<evidence type="ECO:0000313" key="2">
    <source>
        <dbReference type="EMBL" id="GCC45910.1"/>
    </source>
</evidence>
<organism evidence="2 3">
    <name type="scientific">Chiloscyllium punctatum</name>
    <name type="common">Brownbanded bambooshark</name>
    <name type="synonym">Hemiscyllium punctatum</name>
    <dbReference type="NCBI Taxonomy" id="137246"/>
    <lineage>
        <taxon>Eukaryota</taxon>
        <taxon>Metazoa</taxon>
        <taxon>Chordata</taxon>
        <taxon>Craniata</taxon>
        <taxon>Vertebrata</taxon>
        <taxon>Chondrichthyes</taxon>
        <taxon>Elasmobranchii</taxon>
        <taxon>Galeomorphii</taxon>
        <taxon>Galeoidea</taxon>
        <taxon>Orectolobiformes</taxon>
        <taxon>Hemiscylliidae</taxon>
        <taxon>Chiloscyllium</taxon>
    </lineage>
</organism>
<dbReference type="Proteomes" id="UP000287033">
    <property type="component" value="Unassembled WGS sequence"/>
</dbReference>
<feature type="non-terminal residue" evidence="2">
    <location>
        <position position="1"/>
    </location>
</feature>
<dbReference type="AlphaFoldDB" id="A0A401TTF6"/>
<gene>
    <name evidence="2" type="ORF">chiPu_0030288</name>
</gene>
<protein>
    <submittedName>
        <fullName evidence="2">Uncharacterized protein</fullName>
    </submittedName>
</protein>